<dbReference type="InterPro" id="IPR003598">
    <property type="entry name" value="Ig_sub2"/>
</dbReference>
<dbReference type="Gene3D" id="2.60.40.10">
    <property type="entry name" value="Immunoglobulins"/>
    <property type="match status" value="4"/>
</dbReference>
<dbReference type="SMART" id="SM00408">
    <property type="entry name" value="IGc2"/>
    <property type="match status" value="2"/>
</dbReference>
<dbReference type="SMART" id="SM00060">
    <property type="entry name" value="FN3"/>
    <property type="match status" value="2"/>
</dbReference>
<feature type="compositionally biased region" description="Basic and acidic residues" evidence="3">
    <location>
        <begin position="662"/>
        <end position="672"/>
    </location>
</feature>
<feature type="domain" description="Fibronectin type-III" evidence="6">
    <location>
        <begin position="181"/>
        <end position="276"/>
    </location>
</feature>
<dbReference type="SUPFAM" id="SSF49265">
    <property type="entry name" value="Fibronectin type III"/>
    <property type="match status" value="1"/>
</dbReference>
<proteinExistence type="evidence at transcript level"/>
<feature type="domain" description="Ig-like" evidence="5">
    <location>
        <begin position="1"/>
        <end position="86"/>
    </location>
</feature>
<dbReference type="PANTHER" id="PTHR13817">
    <property type="entry name" value="TITIN"/>
    <property type="match status" value="1"/>
</dbReference>
<evidence type="ECO:0000259" key="5">
    <source>
        <dbReference type="PROSITE" id="PS50835"/>
    </source>
</evidence>
<feature type="compositionally biased region" description="Polar residues" evidence="3">
    <location>
        <begin position="1074"/>
        <end position="1089"/>
    </location>
</feature>
<feature type="compositionally biased region" description="Basic and acidic residues" evidence="3">
    <location>
        <begin position="1159"/>
        <end position="1174"/>
    </location>
</feature>
<feature type="domain" description="Ig-like" evidence="5">
    <location>
        <begin position="91"/>
        <end position="176"/>
    </location>
</feature>
<feature type="region of interest" description="Disordered" evidence="3">
    <location>
        <begin position="577"/>
        <end position="707"/>
    </location>
</feature>
<dbReference type="PROSITE" id="PS50853">
    <property type="entry name" value="FN3"/>
    <property type="match status" value="1"/>
</dbReference>
<accession>A0A6F9DEE2</accession>
<feature type="compositionally biased region" description="Polar residues" evidence="3">
    <location>
        <begin position="989"/>
        <end position="999"/>
    </location>
</feature>
<feature type="region of interest" description="Disordered" evidence="3">
    <location>
        <begin position="1065"/>
        <end position="1091"/>
    </location>
</feature>
<feature type="region of interest" description="Disordered" evidence="3">
    <location>
        <begin position="753"/>
        <end position="777"/>
    </location>
</feature>
<dbReference type="InterPro" id="IPR036116">
    <property type="entry name" value="FN3_sf"/>
</dbReference>
<dbReference type="InterPro" id="IPR050964">
    <property type="entry name" value="Striated_Muscle_Regulatory"/>
</dbReference>
<sequence>MPSIAYAGLSLSFSLHCNAAAEPPVNTVTWRKDGQVILTQQSDRVHVDDDQVLGFREVHFVDEGLYTCTPYNILGTAGESSDLRLVAKQPPSFTQRPPKSYEAEIGSTLKASCIGMGDPPPTVSWRKVGESELSNERVKQADGNITISSITKDDFGLWQCVVSNAVADVTTDVMLYVKYTTPHSVKNVTVAASSTGANLAWIPGYDGGYPQHFMIWYKKASMGDHTWLTVYVDGDRTGAAVTRLDPDTVYQFAILPENVLGSGPFSETETTKTKALPYRPSKSPTSSRVAPPSSLSYTLDDRAMIVLSWQPPLGVAEDAMLGYLVEYRVVEGGLENENEDSNSRKKRDAYSKSSIYFRQKITSVASSEIVEKEEKVQKISNAAPVFKQGSFSFLRSLIDKARTNKLPSKQSESFAKNLLRKRRGIENKTTGRKSTVRVIQSDPGSEDWLASGRWKILAALPSNVTSYRVDNVFRDAKYQFRVLTVSPTAYSAPSAAMTVDTHGMTSYGLMSSSSSSNDISAGAIAGIVLGLLLVAVLLSITAIVCQQNQRRNTELQKTSYLDEADAESFLAIHKSNSDVTKQNSPRHNAESSHLQVSFVKSPAKLEEDSKKPKDGMLRKIKSKLGRNKSFSGENRKSFILVKRTQSLSHGSHESKPVTPIRRSADGKFRIEESYAMTSGNARRSDTMRSNPPTNSSSSMAPRKLRPVSDSFIPREMNRFTRPRIQEIPEEDESDGPALEIDCSRSDIEVRYLPNQSDLTTSSNRTLSPRRSDIGSTSSQIYRPMSANTLPYRNMRATSFCETPPRQRVKNAYPTSIYDPSFRPASASFTNTPPQSVYPPAEYVYLKDLGLPCPETPSEGPGSRCFSPAFPLDPMMSSHNPTPAAPPKDKYHQHSTLPGGHYHLSPRESVAEHPDSHPKSRWREEPFPTSPSPTSSPAKNDNQTPEQKNKLLSPTSSSSSKNTNSNKKRPSNLQTNTAQKRVTRFHSLPDFNSHSCSMPSLSPKRMSEDLKEKRSASEDLLTPCEEDLDRERRCSFTSGSASTVRRLPSRDSNLCSAVESTVSLDKTPPARDCIESTSSDVSASTENQTPRPLEALAETSSGYESQNTSSDISPFAHHALVTDHGHDARYHDTSFFHHVNNPCDHVSGLRASNASSTESSRSRRDNSSVDEKYEWDSESAMESEILEALKHFGNHKRSGPVSQDLLKELLKLGVNPETLSLTNADIELLRLAKDDSTSSSLLQDSNLLQVPTSISKQSIEKRCAALKEEYMEYQRRRNVTSDTENL</sequence>
<dbReference type="InterPro" id="IPR013783">
    <property type="entry name" value="Ig-like_fold"/>
</dbReference>
<dbReference type="CDD" id="cd00096">
    <property type="entry name" value="Ig"/>
    <property type="match status" value="1"/>
</dbReference>
<feature type="region of interest" description="Disordered" evidence="3">
    <location>
        <begin position="854"/>
        <end position="1030"/>
    </location>
</feature>
<dbReference type="SMART" id="SM00409">
    <property type="entry name" value="IG"/>
    <property type="match status" value="2"/>
</dbReference>
<dbReference type="PROSITE" id="PS50835">
    <property type="entry name" value="IG_LIKE"/>
    <property type="match status" value="2"/>
</dbReference>
<name>A0A6F9DEE2_9ASCI</name>
<dbReference type="EMBL" id="LR785955">
    <property type="protein sequence ID" value="CAB3255663.1"/>
    <property type="molecule type" value="mRNA"/>
</dbReference>
<protein>
    <submittedName>
        <fullName evidence="7">Protein turtle homolog A</fullName>
    </submittedName>
</protein>
<feature type="compositionally biased region" description="Polar residues" evidence="3">
    <location>
        <begin position="282"/>
        <end position="293"/>
    </location>
</feature>
<gene>
    <name evidence="7" type="primary">Igsf9</name>
</gene>
<feature type="compositionally biased region" description="Low complexity" evidence="3">
    <location>
        <begin position="949"/>
        <end position="964"/>
    </location>
</feature>
<reference evidence="7" key="1">
    <citation type="submission" date="2020-04" db="EMBL/GenBank/DDBJ databases">
        <authorList>
            <person name="Neveu A P."/>
        </authorList>
    </citation>
    <scope>NUCLEOTIDE SEQUENCE</scope>
    <source>
        <tissue evidence="7">Whole embryo</tissue>
    </source>
</reference>
<dbReference type="PANTHER" id="PTHR13817:SF73">
    <property type="entry name" value="FIBRONECTIN TYPE-III DOMAIN-CONTAINING PROTEIN"/>
    <property type="match status" value="1"/>
</dbReference>
<evidence type="ECO:0000313" key="7">
    <source>
        <dbReference type="EMBL" id="CAB3255663.1"/>
    </source>
</evidence>
<dbReference type="CDD" id="cd00063">
    <property type="entry name" value="FN3"/>
    <property type="match status" value="2"/>
</dbReference>
<feature type="region of interest" description="Disordered" evidence="3">
    <location>
        <begin position="1146"/>
        <end position="1176"/>
    </location>
</feature>
<keyword evidence="1" id="KW-0677">Repeat</keyword>
<evidence type="ECO:0000256" key="3">
    <source>
        <dbReference type="SAM" id="MobiDB-lite"/>
    </source>
</evidence>
<organism evidence="7">
    <name type="scientific">Phallusia mammillata</name>
    <dbReference type="NCBI Taxonomy" id="59560"/>
    <lineage>
        <taxon>Eukaryota</taxon>
        <taxon>Metazoa</taxon>
        <taxon>Chordata</taxon>
        <taxon>Tunicata</taxon>
        <taxon>Ascidiacea</taxon>
        <taxon>Phlebobranchia</taxon>
        <taxon>Ascidiidae</taxon>
        <taxon>Phallusia</taxon>
    </lineage>
</organism>
<keyword evidence="4" id="KW-0732">Signal</keyword>
<dbReference type="Pfam" id="PF13927">
    <property type="entry name" value="Ig_3"/>
    <property type="match status" value="2"/>
</dbReference>
<dbReference type="InterPro" id="IPR003961">
    <property type="entry name" value="FN3_dom"/>
</dbReference>
<evidence type="ECO:0000256" key="4">
    <source>
        <dbReference type="SAM" id="SignalP"/>
    </source>
</evidence>
<feature type="compositionally biased region" description="Polar residues" evidence="3">
    <location>
        <begin position="577"/>
        <end position="595"/>
    </location>
</feature>
<dbReference type="InterPro" id="IPR036179">
    <property type="entry name" value="Ig-like_dom_sf"/>
</dbReference>
<feature type="signal peptide" evidence="4">
    <location>
        <begin position="1"/>
        <end position="20"/>
    </location>
</feature>
<dbReference type="InterPro" id="IPR007110">
    <property type="entry name" value="Ig-like_dom"/>
</dbReference>
<dbReference type="InterPro" id="IPR003599">
    <property type="entry name" value="Ig_sub"/>
</dbReference>
<keyword evidence="2" id="KW-0393">Immunoglobulin domain</keyword>
<evidence type="ECO:0000256" key="1">
    <source>
        <dbReference type="ARBA" id="ARBA00022737"/>
    </source>
</evidence>
<feature type="compositionally biased region" description="Low complexity" evidence="3">
    <location>
        <begin position="1149"/>
        <end position="1158"/>
    </location>
</feature>
<dbReference type="SUPFAM" id="SSF48726">
    <property type="entry name" value="Immunoglobulin"/>
    <property type="match status" value="2"/>
</dbReference>
<feature type="compositionally biased region" description="Polar residues" evidence="3">
    <location>
        <begin position="675"/>
        <end position="699"/>
    </location>
</feature>
<evidence type="ECO:0000259" key="6">
    <source>
        <dbReference type="PROSITE" id="PS50853"/>
    </source>
</evidence>
<evidence type="ECO:0000256" key="2">
    <source>
        <dbReference type="ARBA" id="ARBA00023319"/>
    </source>
</evidence>
<feature type="compositionally biased region" description="Basic and acidic residues" evidence="3">
    <location>
        <begin position="1004"/>
        <end position="1016"/>
    </location>
</feature>
<feature type="compositionally biased region" description="Basic and acidic residues" evidence="3">
    <location>
        <begin position="603"/>
        <end position="617"/>
    </location>
</feature>
<feature type="region of interest" description="Disordered" evidence="3">
    <location>
        <begin position="264"/>
        <end position="293"/>
    </location>
</feature>
<feature type="compositionally biased region" description="Basic and acidic residues" evidence="3">
    <location>
        <begin position="904"/>
        <end position="925"/>
    </location>
</feature>
<feature type="chain" id="PRO_5026231857" evidence="4">
    <location>
        <begin position="21"/>
        <end position="1285"/>
    </location>
</feature>